<evidence type="ECO:0000256" key="2">
    <source>
        <dbReference type="PROSITE-ProRule" id="PRU10141"/>
    </source>
</evidence>
<dbReference type="PANTHER" id="PTHR10039">
    <property type="entry name" value="AMELOGENIN"/>
    <property type="match status" value="1"/>
</dbReference>
<dbReference type="InterPro" id="IPR027417">
    <property type="entry name" value="P-loop_NTPase"/>
</dbReference>
<dbReference type="GeneID" id="25976814"/>
<dbReference type="InterPro" id="IPR011009">
    <property type="entry name" value="Kinase-like_dom_sf"/>
</dbReference>
<feature type="binding site" evidence="2">
    <location>
        <position position="123"/>
    </location>
    <ligand>
        <name>ATP</name>
        <dbReference type="ChEBI" id="CHEBI:30616"/>
    </ligand>
</feature>
<dbReference type="AlphaFoldDB" id="F0X9C9"/>
<accession>F0X9C9</accession>
<evidence type="ECO:0000313" key="4">
    <source>
        <dbReference type="EMBL" id="EFX05618.1"/>
    </source>
</evidence>
<dbReference type="Pfam" id="PF24883">
    <property type="entry name" value="NPHP3_N"/>
    <property type="match status" value="1"/>
</dbReference>
<dbReference type="RefSeq" id="XP_014175100.1">
    <property type="nucleotide sequence ID" value="XM_014319625.1"/>
</dbReference>
<dbReference type="SUPFAM" id="SSF56112">
    <property type="entry name" value="Protein kinase-like (PK-like)"/>
    <property type="match status" value="1"/>
</dbReference>
<dbReference type="Pfam" id="PF00069">
    <property type="entry name" value="Pkinase"/>
    <property type="match status" value="1"/>
</dbReference>
<protein>
    <submittedName>
        <fullName evidence="4">Nacht domain containing protein</fullName>
    </submittedName>
</protein>
<reference evidence="4 5" key="1">
    <citation type="journal article" date="2011" name="Proc. Natl. Acad. Sci. U.S.A.">
        <title>Genome and transcriptome analyses of the mountain pine beetle-fungal symbiont Grosmannia clavigera, a lodgepole pine pathogen.</title>
        <authorList>
            <person name="DiGuistini S."/>
            <person name="Wang Y."/>
            <person name="Liao N.Y."/>
            <person name="Taylor G."/>
            <person name="Tanguay P."/>
            <person name="Feau N."/>
            <person name="Henrissat B."/>
            <person name="Chan S.K."/>
            <person name="Hesse-Orce U."/>
            <person name="Alamouti S.M."/>
            <person name="Tsui C.K.M."/>
            <person name="Docking R.T."/>
            <person name="Levasseur A."/>
            <person name="Haridas S."/>
            <person name="Robertson G."/>
            <person name="Birol I."/>
            <person name="Holt R.A."/>
            <person name="Marra M.A."/>
            <person name="Hamelin R.C."/>
            <person name="Hirst M."/>
            <person name="Jones S.J.M."/>
            <person name="Bohlmann J."/>
            <person name="Breuil C."/>
        </authorList>
    </citation>
    <scope>NUCLEOTIDE SEQUENCE [LARGE SCALE GENOMIC DNA]</scope>
    <source>
        <strain evidence="5">kw1407 / UAMH 11150</strain>
    </source>
</reference>
<dbReference type="OrthoDB" id="21416at2759"/>
<dbReference type="PROSITE" id="PS50011">
    <property type="entry name" value="PROTEIN_KINASE_DOM"/>
    <property type="match status" value="1"/>
</dbReference>
<dbReference type="GO" id="GO:0005524">
    <property type="term" value="F:ATP binding"/>
    <property type="evidence" value="ECO:0007669"/>
    <property type="project" value="UniProtKB-UniRule"/>
</dbReference>
<dbReference type="PANTHER" id="PTHR10039:SF14">
    <property type="entry name" value="NACHT DOMAIN-CONTAINING PROTEIN"/>
    <property type="match status" value="1"/>
</dbReference>
<keyword evidence="1" id="KW-0677">Repeat</keyword>
<name>F0X9C9_GROCL</name>
<dbReference type="CDD" id="cd00180">
    <property type="entry name" value="PKc"/>
    <property type="match status" value="1"/>
</dbReference>
<dbReference type="Gene3D" id="3.40.50.300">
    <property type="entry name" value="P-loop containing nucleotide triphosphate hydrolases"/>
    <property type="match status" value="1"/>
</dbReference>
<keyword evidence="2" id="KW-0547">Nucleotide-binding</keyword>
<evidence type="ECO:0000256" key="1">
    <source>
        <dbReference type="ARBA" id="ARBA00022737"/>
    </source>
</evidence>
<keyword evidence="2" id="KW-0067">ATP-binding</keyword>
<dbReference type="Gene3D" id="1.10.510.10">
    <property type="entry name" value="Transferase(Phosphotransferase) domain 1"/>
    <property type="match status" value="1"/>
</dbReference>
<dbReference type="GO" id="GO:0004672">
    <property type="term" value="F:protein kinase activity"/>
    <property type="evidence" value="ECO:0007669"/>
    <property type="project" value="InterPro"/>
</dbReference>
<keyword evidence="5" id="KW-1185">Reference proteome</keyword>
<dbReference type="STRING" id="655863.F0X9C9"/>
<dbReference type="InterPro" id="IPR017441">
    <property type="entry name" value="Protein_kinase_ATP_BS"/>
</dbReference>
<evidence type="ECO:0000313" key="5">
    <source>
        <dbReference type="Proteomes" id="UP000007796"/>
    </source>
</evidence>
<dbReference type="InParanoid" id="F0X9C9"/>
<gene>
    <name evidence="4" type="ORF">CMQ_3687</name>
</gene>
<evidence type="ECO:0000259" key="3">
    <source>
        <dbReference type="PROSITE" id="PS50011"/>
    </source>
</evidence>
<organism evidence="5">
    <name type="scientific">Grosmannia clavigera (strain kw1407 / UAMH 11150)</name>
    <name type="common">Blue stain fungus</name>
    <name type="synonym">Graphiocladiella clavigera</name>
    <dbReference type="NCBI Taxonomy" id="655863"/>
    <lineage>
        <taxon>Eukaryota</taxon>
        <taxon>Fungi</taxon>
        <taxon>Dikarya</taxon>
        <taxon>Ascomycota</taxon>
        <taxon>Pezizomycotina</taxon>
        <taxon>Sordariomycetes</taxon>
        <taxon>Sordariomycetidae</taxon>
        <taxon>Ophiostomatales</taxon>
        <taxon>Ophiostomataceae</taxon>
        <taxon>Leptographium</taxon>
    </lineage>
</organism>
<dbReference type="PROSITE" id="PS00107">
    <property type="entry name" value="PROTEIN_KINASE_ATP"/>
    <property type="match status" value="1"/>
</dbReference>
<sequence length="927" mass="105204">MSSYFEGLKAKIQDGMLIKQEHIAYLCKNRFLDDKLPFSVADATKMLIPEGQRFAESLQWEFCPYVFPKNKHNYQLDQQRILPFIHCQKVGEGASGEVEKVVIAASHYEFSSENDGELEVVRKRFRVRGSKDVSEREYKCLRLLDKLGHPNIIPLFGSYTYDENRYLLLKAFDRDLEDFLEDDTRHKDFQQDLTFYSALTGLASALSKTHNFMLTNDEHKVDFEAIGYHHDLKPRNIMVSHDSFILADFGEGNIKSAQESSHTRYKEIVGSYIAPECTDEEENPQTINRAVDVWALGCIIAEVVTYMEKGTRGVRQFRKQRRLPGRLHRFEDDGFYSSDGEVKEAVLEWLKTLRSNANADLVELINLSLKALSRIPSDRPLMHELHQSLADLSLRKYLSTTEELLVNVCRDGASHGTDSILKDFRRACDLLKQWEELFSSNINIFYEDPKNLPEEAIRILKNLLQVLEEEKKESRLSDNENFQRADLACSALGRVYELWELLAKLPEAQGILSQRREADGNLPKVSLTTPVNILLPDFKKAARKFRDGLPASVSLDEIDKVASIDAVYDIVEKIQEKQQERNGLRNLARIQPYLHRLEGFADTIQKHVIGESPGIPALLWGPIALLLQLAVSSNVAFDSIVEATAMVGEVLPDYPALDAIFQESMEAKEILLLYFQDIMMFYAEAFQPFKNIGKSFLSGEILQRFYGATKTATAFSFLSYQVAKDAESHDSAKLERVALTTIHSLIIQMAKESEDLMEIVCGSNMTQINSDIAAAGDLLASIVRHAGSTLLIIDGLDEISEAQRGSLVVELLRLASSCNRLKLVVSSRPEADLTRHLHNVATTVKVHENNKESISNYVKTRAERIIKSYSYYPGEEEQIRDLFPVVAERAKGMFLYAQLIMDMVSNMETLPEIRDELTVPPEDLDAT</sequence>
<proteinExistence type="predicted"/>
<feature type="domain" description="Protein kinase" evidence="3">
    <location>
        <begin position="84"/>
        <end position="389"/>
    </location>
</feature>
<dbReference type="InterPro" id="IPR000719">
    <property type="entry name" value="Prot_kinase_dom"/>
</dbReference>
<dbReference type="eggNOG" id="KOG0594">
    <property type="taxonomic scope" value="Eukaryota"/>
</dbReference>
<dbReference type="InterPro" id="IPR056884">
    <property type="entry name" value="NPHP3-like_N"/>
</dbReference>
<dbReference type="Proteomes" id="UP000007796">
    <property type="component" value="Unassembled WGS sequence"/>
</dbReference>
<dbReference type="Gene3D" id="3.30.200.20">
    <property type="entry name" value="Phosphorylase Kinase, domain 1"/>
    <property type="match status" value="1"/>
</dbReference>
<dbReference type="HOGENOM" id="CLU_315225_0_0_1"/>
<dbReference type="EMBL" id="GL629735">
    <property type="protein sequence ID" value="EFX05618.1"/>
    <property type="molecule type" value="Genomic_DNA"/>
</dbReference>
<dbReference type="SMART" id="SM00220">
    <property type="entry name" value="S_TKc"/>
    <property type="match status" value="1"/>
</dbReference>